<dbReference type="WBParaSite" id="PSAMB.scaffold4298size15064.g23955.t1">
    <property type="protein sequence ID" value="PSAMB.scaffold4298size15064.g23955.t1"/>
    <property type="gene ID" value="PSAMB.scaffold4298size15064.g23955"/>
</dbReference>
<feature type="compositionally biased region" description="Low complexity" evidence="7">
    <location>
        <begin position="290"/>
        <end position="301"/>
    </location>
</feature>
<feature type="compositionally biased region" description="Basic and acidic residues" evidence="7">
    <location>
        <begin position="192"/>
        <end position="210"/>
    </location>
</feature>
<dbReference type="PANTHER" id="PTHR13555">
    <property type="entry name" value="C2H2 ZINC FINGER CGI-62-RELATED"/>
    <property type="match status" value="1"/>
</dbReference>
<protein>
    <submittedName>
        <fullName evidence="10">Zinc finger C2HC domain-containing protein 1A</fullName>
    </submittedName>
</protein>
<evidence type="ECO:0000256" key="6">
    <source>
        <dbReference type="PROSITE-ProRule" id="PRU01371"/>
    </source>
</evidence>
<proteinExistence type="inferred from homology"/>
<keyword evidence="2" id="KW-0479">Metal-binding</keyword>
<organism evidence="9 10">
    <name type="scientific">Plectus sambesii</name>
    <dbReference type="NCBI Taxonomy" id="2011161"/>
    <lineage>
        <taxon>Eukaryota</taxon>
        <taxon>Metazoa</taxon>
        <taxon>Ecdysozoa</taxon>
        <taxon>Nematoda</taxon>
        <taxon>Chromadorea</taxon>
        <taxon>Plectida</taxon>
        <taxon>Plectina</taxon>
        <taxon>Plectoidea</taxon>
        <taxon>Plectidae</taxon>
        <taxon>Plectus</taxon>
    </lineage>
</organism>
<sequence length="323" mass="35479">MANIPLDKFGPPPGEKTYPCKSCGRQFVKDSLGKHEPICKKMTKKQRKIFDSGVQRAVGADIRLQDIQKVRKEREKLGGVYPRPKTHWRERHEQFIEAVSASKQVDYALKTGTPLPPPPKSMVPSDFVKCEHCGRNFNKNAAERHIPFCKESKARNAPLKPPTGRGQPMRAQNGQVPKTPAQLGAAPTTRMGGREPTRDQRRSSTSDRRLSATRTGSSPAGRPTVTSAGAISKRTALPQPVKRSNSAPRTPAVGANHQSKLKPPPTGKPRTSRGKTPSPSRMKTGRPSETRQTVRTAVTRQNSRPTATSQTTRPPATSQTVRK</sequence>
<evidence type="ECO:0000259" key="8">
    <source>
        <dbReference type="PROSITE" id="PS52027"/>
    </source>
</evidence>
<keyword evidence="9" id="KW-1185">Reference proteome</keyword>
<feature type="region of interest" description="Disordered" evidence="7">
    <location>
        <begin position="148"/>
        <end position="323"/>
    </location>
</feature>
<dbReference type="Pfam" id="PF13913">
    <property type="entry name" value="zf-C2HC_2"/>
    <property type="match status" value="2"/>
</dbReference>
<dbReference type="Gene3D" id="3.30.160.60">
    <property type="entry name" value="Classic Zinc Finger"/>
    <property type="match status" value="2"/>
</dbReference>
<dbReference type="PROSITE" id="PS52027">
    <property type="entry name" value="ZF_C2HC_C3H"/>
    <property type="match status" value="2"/>
</dbReference>
<dbReference type="GO" id="GO:0008270">
    <property type="term" value="F:zinc ion binding"/>
    <property type="evidence" value="ECO:0007669"/>
    <property type="project" value="UniProtKB-KW"/>
</dbReference>
<evidence type="ECO:0000256" key="3">
    <source>
        <dbReference type="ARBA" id="ARBA00022737"/>
    </source>
</evidence>
<name>A0A914WHZ6_9BILA</name>
<evidence type="ECO:0000256" key="4">
    <source>
        <dbReference type="ARBA" id="ARBA00022771"/>
    </source>
</evidence>
<keyword evidence="4 6" id="KW-0863">Zinc-finger</keyword>
<evidence type="ECO:0000256" key="7">
    <source>
        <dbReference type="SAM" id="MobiDB-lite"/>
    </source>
</evidence>
<evidence type="ECO:0000256" key="5">
    <source>
        <dbReference type="ARBA" id="ARBA00022833"/>
    </source>
</evidence>
<keyword evidence="3" id="KW-0677">Repeat</keyword>
<reference evidence="10" key="1">
    <citation type="submission" date="2022-11" db="UniProtKB">
        <authorList>
            <consortium name="WormBaseParasite"/>
        </authorList>
    </citation>
    <scope>IDENTIFICATION</scope>
</reference>
<feature type="compositionally biased region" description="Polar residues" evidence="7">
    <location>
        <begin position="302"/>
        <end position="323"/>
    </location>
</feature>
<dbReference type="Proteomes" id="UP000887566">
    <property type="component" value="Unplaced"/>
</dbReference>
<evidence type="ECO:0000313" key="10">
    <source>
        <dbReference type="WBParaSite" id="PSAMB.scaffold4298size15064.g23955.t1"/>
    </source>
</evidence>
<evidence type="ECO:0000313" key="9">
    <source>
        <dbReference type="Proteomes" id="UP000887566"/>
    </source>
</evidence>
<dbReference type="AlphaFoldDB" id="A0A914WHZ6"/>
<evidence type="ECO:0000256" key="1">
    <source>
        <dbReference type="ARBA" id="ARBA00010843"/>
    </source>
</evidence>
<evidence type="ECO:0000256" key="2">
    <source>
        <dbReference type="ARBA" id="ARBA00022723"/>
    </source>
</evidence>
<keyword evidence="5" id="KW-0862">Zinc</keyword>
<feature type="domain" description="C2HC/C3H-type" evidence="8">
    <location>
        <begin position="126"/>
        <end position="155"/>
    </location>
</feature>
<comment type="similarity">
    <text evidence="1">Belongs to the ZC2HC1 family.</text>
</comment>
<dbReference type="InterPro" id="IPR049899">
    <property type="entry name" value="Znf_C2HC_C3H"/>
</dbReference>
<accession>A0A914WHZ6</accession>
<feature type="domain" description="C2HC/C3H-type" evidence="8">
    <location>
        <begin position="16"/>
        <end position="45"/>
    </location>
</feature>
<dbReference type="InterPro" id="IPR026319">
    <property type="entry name" value="ZC2HC1A/B-like"/>
</dbReference>
<dbReference type="PANTHER" id="PTHR13555:SF25">
    <property type="entry name" value="ZINC FINGER C2HC DOMAIN-CONTAINING PROTEIN 1A"/>
    <property type="match status" value="1"/>
</dbReference>